<dbReference type="EMBL" id="JARPYI010000002">
    <property type="protein sequence ID" value="MDT2599193.1"/>
    <property type="molecule type" value="Genomic_DNA"/>
</dbReference>
<keyword evidence="2" id="KW-1185">Reference proteome</keyword>
<gene>
    <name evidence="1" type="ORF">P7D85_05365</name>
</gene>
<protein>
    <submittedName>
        <fullName evidence="1">Uncharacterized protein</fullName>
    </submittedName>
</protein>
<accession>A0ABU3EXZ9</accession>
<dbReference type="RefSeq" id="WP_311821950.1">
    <property type="nucleotide sequence ID" value="NZ_JARPYF010000004.1"/>
</dbReference>
<evidence type="ECO:0000313" key="2">
    <source>
        <dbReference type="Proteomes" id="UP001252875"/>
    </source>
</evidence>
<organism evidence="1 2">
    <name type="scientific">Enterococcus hulanensis</name>
    <dbReference type="NCBI Taxonomy" id="2559929"/>
    <lineage>
        <taxon>Bacteria</taxon>
        <taxon>Bacillati</taxon>
        <taxon>Bacillota</taxon>
        <taxon>Bacilli</taxon>
        <taxon>Lactobacillales</taxon>
        <taxon>Enterococcaceae</taxon>
        <taxon>Enterococcus</taxon>
    </lineage>
</organism>
<evidence type="ECO:0000313" key="1">
    <source>
        <dbReference type="EMBL" id="MDT2599193.1"/>
    </source>
</evidence>
<reference evidence="1 2" key="1">
    <citation type="submission" date="2023-03" db="EMBL/GenBank/DDBJ databases">
        <authorList>
            <person name="Shen W."/>
            <person name="Cai J."/>
        </authorList>
    </citation>
    <scope>NUCLEOTIDE SEQUENCE [LARGE SCALE GENOMIC DNA]</scope>
    <source>
        <strain evidence="1 2">D6-4</strain>
    </source>
</reference>
<name>A0ABU3EXZ9_9ENTE</name>
<proteinExistence type="predicted"/>
<comment type="caution">
    <text evidence="1">The sequence shown here is derived from an EMBL/GenBank/DDBJ whole genome shotgun (WGS) entry which is preliminary data.</text>
</comment>
<sequence>MTETFLTHQQIFSLKRKTLEKRIRNYYEETHDEDTTIKLLIALQVRDELGTADFSFFLKDVVRKIMLHTKTTRALRRYYIYFENYFDKKEWKQLTSRLFAATSFIAEKAKKLFAQFIKEPLEGLAGS</sequence>
<dbReference type="Proteomes" id="UP001252875">
    <property type="component" value="Unassembled WGS sequence"/>
</dbReference>